<dbReference type="Gene3D" id="3.40.50.1110">
    <property type="entry name" value="SGNH hydrolase"/>
    <property type="match status" value="1"/>
</dbReference>
<dbReference type="Proteomes" id="UP001279734">
    <property type="component" value="Unassembled WGS sequence"/>
</dbReference>
<dbReference type="InterPro" id="IPR050592">
    <property type="entry name" value="GDSL_lipolytic_enzyme"/>
</dbReference>
<comment type="similarity">
    <text evidence="1">Belongs to the 'GDSL' lipolytic enzyme family.</text>
</comment>
<dbReference type="EMBL" id="BSYO01000005">
    <property type="protein sequence ID" value="GMH05485.1"/>
    <property type="molecule type" value="Genomic_DNA"/>
</dbReference>
<accession>A0AAD3S6R5</accession>
<protein>
    <recommendedName>
        <fullName evidence="5">GDSL esterase/lipase</fullName>
    </recommendedName>
</protein>
<dbReference type="InterPro" id="IPR036514">
    <property type="entry name" value="SGNH_hydro_sf"/>
</dbReference>
<dbReference type="PANTHER" id="PTHR45642:SF3">
    <property type="entry name" value="OS09G0540400 PROTEIN"/>
    <property type="match status" value="1"/>
</dbReference>
<reference evidence="3" key="1">
    <citation type="submission" date="2023-05" db="EMBL/GenBank/DDBJ databases">
        <title>Nepenthes gracilis genome sequencing.</title>
        <authorList>
            <person name="Fukushima K."/>
        </authorList>
    </citation>
    <scope>NUCLEOTIDE SEQUENCE</scope>
    <source>
        <strain evidence="3">SING2019-196</strain>
    </source>
</reference>
<evidence type="ECO:0000256" key="1">
    <source>
        <dbReference type="ARBA" id="ARBA00008668"/>
    </source>
</evidence>
<name>A0AAD3S6R5_NEPGR</name>
<gene>
    <name evidence="3" type="ORF">Nepgr_007325</name>
</gene>
<keyword evidence="2" id="KW-0732">Signal</keyword>
<dbReference type="GO" id="GO:0016788">
    <property type="term" value="F:hydrolase activity, acting on ester bonds"/>
    <property type="evidence" value="ECO:0007669"/>
    <property type="project" value="InterPro"/>
</dbReference>
<dbReference type="Pfam" id="PF00657">
    <property type="entry name" value="Lipase_GDSL"/>
    <property type="match status" value="1"/>
</dbReference>
<feature type="signal peptide" evidence="2">
    <location>
        <begin position="1"/>
        <end position="21"/>
    </location>
</feature>
<dbReference type="PANTHER" id="PTHR45642">
    <property type="entry name" value="GDSL ESTERASE/LIPASE EXL3"/>
    <property type="match status" value="1"/>
</dbReference>
<organism evidence="3 4">
    <name type="scientific">Nepenthes gracilis</name>
    <name type="common">Slender pitcher plant</name>
    <dbReference type="NCBI Taxonomy" id="150966"/>
    <lineage>
        <taxon>Eukaryota</taxon>
        <taxon>Viridiplantae</taxon>
        <taxon>Streptophyta</taxon>
        <taxon>Embryophyta</taxon>
        <taxon>Tracheophyta</taxon>
        <taxon>Spermatophyta</taxon>
        <taxon>Magnoliopsida</taxon>
        <taxon>eudicotyledons</taxon>
        <taxon>Gunneridae</taxon>
        <taxon>Pentapetalae</taxon>
        <taxon>Caryophyllales</taxon>
        <taxon>Nepenthaceae</taxon>
        <taxon>Nepenthes</taxon>
    </lineage>
</organism>
<evidence type="ECO:0000313" key="3">
    <source>
        <dbReference type="EMBL" id="GMH05485.1"/>
    </source>
</evidence>
<evidence type="ECO:0008006" key="5">
    <source>
        <dbReference type="Google" id="ProtNLM"/>
    </source>
</evidence>
<dbReference type="InterPro" id="IPR035669">
    <property type="entry name" value="SGNH_plant_lipase-like"/>
</dbReference>
<feature type="chain" id="PRO_5041938386" description="GDSL esterase/lipase" evidence="2">
    <location>
        <begin position="22"/>
        <end position="365"/>
    </location>
</feature>
<dbReference type="AlphaFoldDB" id="A0AAD3S6R5"/>
<sequence length="365" mass="40840">MQNMLSPKFLLPFFLLSVTHGVGYVSSTEQHKSSALFVFGDSTVDPGNNNYFHTLDRSNFPPYGTDFPNHIPTGRFSNGRLATDFIAAYLGIKDFVPPYLDPTLGLEELITGVSFASAGSGYDPRTSSTNGASDVWRQLRYFEEYKTRLERLIGKKRTQDTIVKAIFVVSAGTNDLSGNFALPSPTHTTTVSTYQHLLLNYCRRFIQGLVEQGARKIAIVNVPPIGCVPSIITVNSALSIPVLQHRRRPCIDSLSSIARQYNQMLQAELKALQSSFKENCTLAYADIYTPLDGYIRRPYEYGFEVVDRGCCGSGLLEQSYSCNPFSLVCHERSKYVFWDATHPTETAYNLLFQALRPVIDYLVNN</sequence>
<dbReference type="InterPro" id="IPR001087">
    <property type="entry name" value="GDSL"/>
</dbReference>
<proteinExistence type="inferred from homology"/>
<comment type="caution">
    <text evidence="3">The sequence shown here is derived from an EMBL/GenBank/DDBJ whole genome shotgun (WGS) entry which is preliminary data.</text>
</comment>
<evidence type="ECO:0000313" key="4">
    <source>
        <dbReference type="Proteomes" id="UP001279734"/>
    </source>
</evidence>
<dbReference type="CDD" id="cd01837">
    <property type="entry name" value="SGNH_plant_lipase_like"/>
    <property type="match status" value="1"/>
</dbReference>
<dbReference type="SUPFAM" id="SSF52266">
    <property type="entry name" value="SGNH hydrolase"/>
    <property type="match status" value="1"/>
</dbReference>
<keyword evidence="4" id="KW-1185">Reference proteome</keyword>
<evidence type="ECO:0000256" key="2">
    <source>
        <dbReference type="SAM" id="SignalP"/>
    </source>
</evidence>